<organism evidence="11 12">
    <name type="scientific">Plasmodium inui San Antonio 1</name>
    <dbReference type="NCBI Taxonomy" id="1237626"/>
    <lineage>
        <taxon>Eukaryota</taxon>
        <taxon>Sar</taxon>
        <taxon>Alveolata</taxon>
        <taxon>Apicomplexa</taxon>
        <taxon>Aconoidasida</taxon>
        <taxon>Haemosporida</taxon>
        <taxon>Plasmodiidae</taxon>
        <taxon>Plasmodium</taxon>
        <taxon>Plasmodium (Plasmodium)</taxon>
    </lineage>
</organism>
<dbReference type="Pfam" id="PF04161">
    <property type="entry name" value="Arv1"/>
    <property type="match status" value="1"/>
</dbReference>
<dbReference type="PANTHER" id="PTHR14467:SF0">
    <property type="entry name" value="PROTEIN ARV1"/>
    <property type="match status" value="1"/>
</dbReference>
<comment type="subcellular location">
    <subcellularLocation>
        <location evidence="1 10">Endoplasmic reticulum membrane</location>
        <topology evidence="1 10">Multi-pass membrane protein</topology>
    </subcellularLocation>
</comment>
<keyword evidence="4 10" id="KW-0812">Transmembrane</keyword>
<evidence type="ECO:0000256" key="4">
    <source>
        <dbReference type="ARBA" id="ARBA00022692"/>
    </source>
</evidence>
<keyword evidence="8 10" id="KW-0443">Lipid metabolism</keyword>
<evidence type="ECO:0000256" key="1">
    <source>
        <dbReference type="ARBA" id="ARBA00004477"/>
    </source>
</evidence>
<comment type="function">
    <text evidence="10">Regulates also the sphingolipid metabolism.</text>
</comment>
<dbReference type="GO" id="GO:0006665">
    <property type="term" value="P:sphingolipid metabolic process"/>
    <property type="evidence" value="ECO:0007669"/>
    <property type="project" value="UniProtKB-UniRule"/>
</dbReference>
<feature type="transmembrane region" description="Helical" evidence="10">
    <location>
        <begin position="542"/>
        <end position="563"/>
    </location>
</feature>
<dbReference type="PANTHER" id="PTHR14467">
    <property type="entry name" value="ARV1"/>
    <property type="match status" value="1"/>
</dbReference>
<evidence type="ECO:0000313" key="11">
    <source>
        <dbReference type="EMBL" id="EUD67454.1"/>
    </source>
</evidence>
<name>W7AED2_9APIC</name>
<keyword evidence="12" id="KW-1185">Reference proteome</keyword>
<protein>
    <recommendedName>
        <fullName evidence="10">Protein ARV</fullName>
    </recommendedName>
</protein>
<evidence type="ECO:0000256" key="6">
    <source>
        <dbReference type="ARBA" id="ARBA00022989"/>
    </source>
</evidence>
<accession>W7AED2</accession>
<keyword evidence="7 10" id="KW-0445">Lipid transport</keyword>
<dbReference type="InterPro" id="IPR007290">
    <property type="entry name" value="Arv1"/>
</dbReference>
<comment type="function">
    <text evidence="10">Mediator of sterol homeostasis involved in sterol uptake, trafficking and distribution into membranes.</text>
</comment>
<feature type="transmembrane region" description="Helical" evidence="10">
    <location>
        <begin position="71"/>
        <end position="90"/>
    </location>
</feature>
<keyword evidence="3 10" id="KW-0813">Transport</keyword>
<evidence type="ECO:0000256" key="9">
    <source>
        <dbReference type="ARBA" id="ARBA00023136"/>
    </source>
</evidence>
<gene>
    <name evidence="11" type="ORF">C922_02160</name>
</gene>
<proteinExistence type="inferred from homology"/>
<evidence type="ECO:0000256" key="7">
    <source>
        <dbReference type="ARBA" id="ARBA00023055"/>
    </source>
</evidence>
<feature type="transmembrane region" description="Helical" evidence="10">
    <location>
        <begin position="570"/>
        <end position="593"/>
    </location>
</feature>
<evidence type="ECO:0000256" key="8">
    <source>
        <dbReference type="ARBA" id="ARBA00023098"/>
    </source>
</evidence>
<dbReference type="RefSeq" id="XP_008815981.1">
    <property type="nucleotide sequence ID" value="XM_008817759.1"/>
</dbReference>
<dbReference type="Proteomes" id="UP000030640">
    <property type="component" value="Unassembled WGS sequence"/>
</dbReference>
<dbReference type="AlphaFoldDB" id="W7AED2"/>
<keyword evidence="6 10" id="KW-1133">Transmembrane helix</keyword>
<evidence type="ECO:0000256" key="2">
    <source>
        <dbReference type="ARBA" id="ARBA00009187"/>
    </source>
</evidence>
<dbReference type="GO" id="GO:0005794">
    <property type="term" value="C:Golgi apparatus"/>
    <property type="evidence" value="ECO:0007669"/>
    <property type="project" value="TreeGrafter"/>
</dbReference>
<comment type="similarity">
    <text evidence="2 10">Belongs to the ARV1 family.</text>
</comment>
<dbReference type="GO" id="GO:0016125">
    <property type="term" value="P:sterol metabolic process"/>
    <property type="evidence" value="ECO:0007669"/>
    <property type="project" value="UniProtKB-UniRule"/>
</dbReference>
<feature type="transmembrane region" description="Helical" evidence="10">
    <location>
        <begin position="485"/>
        <end position="502"/>
    </location>
</feature>
<evidence type="ECO:0000256" key="3">
    <source>
        <dbReference type="ARBA" id="ARBA00022448"/>
    </source>
</evidence>
<dbReference type="GO" id="GO:0032366">
    <property type="term" value="P:intracellular sterol transport"/>
    <property type="evidence" value="ECO:0007669"/>
    <property type="project" value="UniProtKB-UniRule"/>
</dbReference>
<evidence type="ECO:0000256" key="5">
    <source>
        <dbReference type="ARBA" id="ARBA00022824"/>
    </source>
</evidence>
<reference evidence="11 12" key="1">
    <citation type="submission" date="2013-02" db="EMBL/GenBank/DDBJ databases">
        <title>The Genome Sequence of Plasmodium inui San Antonio 1.</title>
        <authorList>
            <consortium name="The Broad Institute Genome Sequencing Platform"/>
            <consortium name="The Broad Institute Genome Sequencing Center for Infectious Disease"/>
            <person name="Neafsey D."/>
            <person name="Cheeseman I."/>
            <person name="Volkman S."/>
            <person name="Adams J."/>
            <person name="Walker B."/>
            <person name="Young S.K."/>
            <person name="Zeng Q."/>
            <person name="Gargeya S."/>
            <person name="Fitzgerald M."/>
            <person name="Haas B."/>
            <person name="Abouelleil A."/>
            <person name="Alvarado L."/>
            <person name="Arachchi H.M."/>
            <person name="Berlin A.M."/>
            <person name="Chapman S.B."/>
            <person name="Dewar J."/>
            <person name="Goldberg J."/>
            <person name="Griggs A."/>
            <person name="Gujja S."/>
            <person name="Hansen M."/>
            <person name="Howarth C."/>
            <person name="Imamovic A."/>
            <person name="Larimer J."/>
            <person name="McCowan C."/>
            <person name="Murphy C."/>
            <person name="Neiman D."/>
            <person name="Pearson M."/>
            <person name="Priest M."/>
            <person name="Roberts A."/>
            <person name="Saif S."/>
            <person name="Shea T."/>
            <person name="Sisk P."/>
            <person name="Sykes S."/>
            <person name="Wortman J."/>
            <person name="Nusbaum C."/>
            <person name="Birren B."/>
        </authorList>
    </citation>
    <scope>NUCLEOTIDE SEQUENCE [LARGE SCALE GENOMIC DNA]</scope>
    <source>
        <strain evidence="11 12">San Antonio 1</strain>
    </source>
</reference>
<sequence length="596" mass="71602">MICIKCGRYNSSLYTVYNKTNIKLNECNRCSNICDEYMEKNTFLIFINILFLKPEVYRHIIFNRLKYHDKFIHVFFLKMIILFLIINAYLHPNFESDPREGGTFSDFFLTNTTFGESIQRNYPTEYNCSSYTLFMYKYDDKHKLYGLYNIFNQSNVPNLVNIHKNKFLTCIFHNRFRDHNVCILNRKYEQTEDYDKRLIDLFLHNKESYGRKDMQPSTWKAQLREGDTLQDGGDTLLHEAPTLLGGKSTSESLNWINLHPFVESKRKLLQLIQRSVKYESIFKLKKNHQLLRNDIITLKNSEERNSLFQIINVLVYYHIDEYKLVLETREKEAYNIHYFVNFLRSIFFYQKGHETKNYFKSETNSFVRKPSKGDVCPDPRKEFLHPNKCYDCNLHDDPTYGNLHCSGDELNSLCRNIFKNIDFTFHKNVDEITKKQNQKKHKFKIKQISMYSKLLFSDLDNEKYILKICNSSFSFKKLKSMTINYIVYFLLLCIFTYILKLYQEKKYQIKITMVKYNYLFMLFVLSNYPLVIYFILKVFNYNYINIYLNVYTIICNTIAYHIFISNDGKYICYSIFSVLTSYLLKNFLMIQIADYI</sequence>
<keyword evidence="10" id="KW-0746">Sphingolipid metabolism</keyword>
<dbReference type="GeneID" id="20037434"/>
<dbReference type="EMBL" id="KI965466">
    <property type="protein sequence ID" value="EUD67454.1"/>
    <property type="molecule type" value="Genomic_DNA"/>
</dbReference>
<evidence type="ECO:0000313" key="12">
    <source>
        <dbReference type="Proteomes" id="UP000030640"/>
    </source>
</evidence>
<feature type="transmembrane region" description="Helical" evidence="10">
    <location>
        <begin position="514"/>
        <end position="536"/>
    </location>
</feature>
<dbReference type="GO" id="GO:0097036">
    <property type="term" value="P:regulation of plasma membrane sterol distribution"/>
    <property type="evidence" value="ECO:0007669"/>
    <property type="project" value="UniProtKB-UniRule"/>
</dbReference>
<dbReference type="VEuPathDB" id="PlasmoDB:C922_02160"/>
<keyword evidence="9 10" id="KW-0472">Membrane</keyword>
<dbReference type="GO" id="GO:0032541">
    <property type="term" value="C:cortical endoplasmic reticulum"/>
    <property type="evidence" value="ECO:0007669"/>
    <property type="project" value="TreeGrafter"/>
</dbReference>
<evidence type="ECO:0000256" key="10">
    <source>
        <dbReference type="RuleBase" id="RU368065"/>
    </source>
</evidence>
<dbReference type="OrthoDB" id="2192830at2759"/>
<dbReference type="GO" id="GO:0005789">
    <property type="term" value="C:endoplasmic reticulum membrane"/>
    <property type="evidence" value="ECO:0007669"/>
    <property type="project" value="UniProtKB-SubCell"/>
</dbReference>
<keyword evidence="5 10" id="KW-0256">Endoplasmic reticulum</keyword>